<dbReference type="PANTHER" id="PTHR30024:SF47">
    <property type="entry name" value="TAURINE-BINDING PERIPLASMIC PROTEIN"/>
    <property type="match status" value="1"/>
</dbReference>
<protein>
    <submittedName>
        <fullName evidence="7">ABC transporter substrate-binding protein</fullName>
    </submittedName>
</protein>
<keyword evidence="8" id="KW-1185">Reference proteome</keyword>
<evidence type="ECO:0000256" key="1">
    <source>
        <dbReference type="ARBA" id="ARBA00004418"/>
    </source>
</evidence>
<evidence type="ECO:0000313" key="7">
    <source>
        <dbReference type="EMBL" id="MEA5392520.1"/>
    </source>
</evidence>
<dbReference type="InterPro" id="IPR015168">
    <property type="entry name" value="SsuA/THI5"/>
</dbReference>
<dbReference type="Pfam" id="PF09084">
    <property type="entry name" value="NMT1"/>
    <property type="match status" value="1"/>
</dbReference>
<gene>
    <name evidence="7" type="ORF">VB738_14750</name>
</gene>
<dbReference type="SUPFAM" id="SSF53850">
    <property type="entry name" value="Periplasmic binding protein-like II"/>
    <property type="match status" value="1"/>
</dbReference>
<feature type="chain" id="PRO_5046708558" evidence="5">
    <location>
        <begin position="29"/>
        <end position="336"/>
    </location>
</feature>
<organism evidence="7 8">
    <name type="scientific">Cyanobium gracile UHCC 0139</name>
    <dbReference type="NCBI Taxonomy" id="3110308"/>
    <lineage>
        <taxon>Bacteria</taxon>
        <taxon>Bacillati</taxon>
        <taxon>Cyanobacteriota</taxon>
        <taxon>Cyanophyceae</taxon>
        <taxon>Synechococcales</taxon>
        <taxon>Prochlorococcaceae</taxon>
        <taxon>Cyanobium</taxon>
    </lineage>
</organism>
<dbReference type="Gene3D" id="3.40.190.10">
    <property type="entry name" value="Periplasmic binding protein-like II"/>
    <property type="match status" value="2"/>
</dbReference>
<evidence type="ECO:0000256" key="2">
    <source>
        <dbReference type="ARBA" id="ARBA00010742"/>
    </source>
</evidence>
<name>A0ABU5RXK6_9CYAN</name>
<dbReference type="NCBIfam" id="TIGR01728">
    <property type="entry name" value="SsuA_fam"/>
    <property type="match status" value="1"/>
</dbReference>
<proteinExistence type="inferred from homology"/>
<sequence length="336" mass="35886">MLKATLFRRQRRAIALALMAALGGGLLAGCQQPASQETPVKIGYSAWPGWFPWKVTEVKGLFEKQGVPVAMQWFDGYLDSINALNAGQLDCNSQTLNDTISSVAGGADLQVVLQNDFSTGNDQIIAAAEIKSIPDLKGKKVAAEEGTVDHFLLLKVLKDAGLSAKDITFVPLETGAAAAAFAAGKVDAAGVYAPFTTQALKRPGSRALATSKDHPGAISDLLVCRTEFVAKNPEKVQKIVNAWFATLNTIKDDPAGTLPILVERSGVSEAEFKEYNAGTTIQTLEENRSNFKPGTTMLSLPYAAEQISAFLLETGLAKTKPDLTNLLNSQFVDNAR</sequence>
<evidence type="ECO:0000313" key="8">
    <source>
        <dbReference type="Proteomes" id="UP001304461"/>
    </source>
</evidence>
<evidence type="ECO:0000256" key="3">
    <source>
        <dbReference type="ARBA" id="ARBA00022448"/>
    </source>
</evidence>
<dbReference type="CDD" id="cd13563">
    <property type="entry name" value="PBP2_SsuA_like_6"/>
    <property type="match status" value="1"/>
</dbReference>
<feature type="signal peptide" evidence="5">
    <location>
        <begin position="1"/>
        <end position="28"/>
    </location>
</feature>
<dbReference type="RefSeq" id="WP_323306465.1">
    <property type="nucleotide sequence ID" value="NZ_JAYGHX010000012.1"/>
</dbReference>
<feature type="domain" description="SsuA/THI5-like" evidence="6">
    <location>
        <begin position="55"/>
        <end position="254"/>
    </location>
</feature>
<comment type="subcellular location">
    <subcellularLocation>
        <location evidence="1">Periplasm</location>
    </subcellularLocation>
</comment>
<evidence type="ECO:0000256" key="4">
    <source>
        <dbReference type="ARBA" id="ARBA00022729"/>
    </source>
</evidence>
<comment type="caution">
    <text evidence="7">The sequence shown here is derived from an EMBL/GenBank/DDBJ whole genome shotgun (WGS) entry which is preliminary data.</text>
</comment>
<evidence type="ECO:0000259" key="6">
    <source>
        <dbReference type="Pfam" id="PF09084"/>
    </source>
</evidence>
<accession>A0ABU5RXK6</accession>
<dbReference type="PROSITE" id="PS51257">
    <property type="entry name" value="PROKAR_LIPOPROTEIN"/>
    <property type="match status" value="1"/>
</dbReference>
<reference evidence="7 8" key="1">
    <citation type="submission" date="2023-12" db="EMBL/GenBank/DDBJ databases">
        <title>Baltic Sea Cyanobacteria.</title>
        <authorList>
            <person name="Delbaje E."/>
            <person name="Fewer D.P."/>
            <person name="Shishido T.K."/>
        </authorList>
    </citation>
    <scope>NUCLEOTIDE SEQUENCE [LARGE SCALE GENOMIC DNA]</scope>
    <source>
        <strain evidence="7 8">UHCC 0139</strain>
    </source>
</reference>
<keyword evidence="3" id="KW-0813">Transport</keyword>
<dbReference type="EMBL" id="JAYGHX010000012">
    <property type="protein sequence ID" value="MEA5392520.1"/>
    <property type="molecule type" value="Genomic_DNA"/>
</dbReference>
<keyword evidence="4 5" id="KW-0732">Signal</keyword>
<evidence type="ECO:0000256" key="5">
    <source>
        <dbReference type="SAM" id="SignalP"/>
    </source>
</evidence>
<dbReference type="Proteomes" id="UP001304461">
    <property type="component" value="Unassembled WGS sequence"/>
</dbReference>
<dbReference type="PANTHER" id="PTHR30024">
    <property type="entry name" value="ALIPHATIC SULFONATES-BINDING PROTEIN-RELATED"/>
    <property type="match status" value="1"/>
</dbReference>
<comment type="similarity">
    <text evidence="2">Belongs to the bacterial solute-binding protein SsuA/TauA family.</text>
</comment>
<dbReference type="InterPro" id="IPR010067">
    <property type="entry name" value="ABC_SsuA_sub-bd"/>
</dbReference>